<feature type="coiled-coil region" evidence="7">
    <location>
        <begin position="324"/>
        <end position="351"/>
    </location>
</feature>
<evidence type="ECO:0000256" key="6">
    <source>
        <dbReference type="PROSITE-ProRule" id="PRU01384"/>
    </source>
</evidence>
<evidence type="ECO:0000259" key="8">
    <source>
        <dbReference type="PROSITE" id="PS52040"/>
    </source>
</evidence>
<comment type="caution">
    <text evidence="9">The sequence shown here is derived from an EMBL/GenBank/DDBJ whole genome shotgun (WGS) entry which is preliminary data.</text>
</comment>
<evidence type="ECO:0000256" key="4">
    <source>
        <dbReference type="ARBA" id="ARBA00023125"/>
    </source>
</evidence>
<keyword evidence="4 6" id="KW-0238">DNA-binding</keyword>
<dbReference type="GO" id="GO:0003677">
    <property type="term" value="F:DNA binding"/>
    <property type="evidence" value="ECO:0007669"/>
    <property type="project" value="UniProtKB-UniRule"/>
</dbReference>
<reference evidence="9 10" key="1">
    <citation type="submission" date="2017-06" db="EMBL/GenBank/DDBJ databases">
        <title>Raineya orbicola gen. nov., sp. nov. a slightly thermophilic bacterium of the phylum Bacteroidetes and the description of Raineyaceae fam. nov.</title>
        <authorList>
            <person name="Albuquerque L."/>
            <person name="Polonia A.R.M."/>
            <person name="Barroso C."/>
            <person name="Froufe H.J.C."/>
            <person name="Lage O."/>
            <person name="Lobo-Da-Cunha A."/>
            <person name="Egas C."/>
            <person name="Da Costa M.S."/>
        </authorList>
    </citation>
    <scope>NUCLEOTIDE SEQUENCE [LARGE SCALE GENOMIC DNA]</scope>
    <source>
        <strain evidence="9 10">SPSPC-11</strain>
    </source>
</reference>
<accession>A0A2N3I8X3</accession>
<name>A0A2N3I8X3_9BACT</name>
<dbReference type="NCBIfam" id="NF009397">
    <property type="entry name" value="PRK12758.1"/>
    <property type="match status" value="1"/>
</dbReference>
<dbReference type="PANTHER" id="PTHR43493">
    <property type="entry name" value="DNA GYRASE/TOPOISOMERASE SUBUNIT A"/>
    <property type="match status" value="1"/>
</dbReference>
<dbReference type="GO" id="GO:0005737">
    <property type="term" value="C:cytoplasm"/>
    <property type="evidence" value="ECO:0007669"/>
    <property type="project" value="TreeGrafter"/>
</dbReference>
<keyword evidence="7" id="KW-0175">Coiled coil</keyword>
<dbReference type="Pfam" id="PF00521">
    <property type="entry name" value="DNA_topoisoIV"/>
    <property type="match status" value="1"/>
</dbReference>
<evidence type="ECO:0000256" key="2">
    <source>
        <dbReference type="ARBA" id="ARBA00008263"/>
    </source>
</evidence>
<dbReference type="GO" id="GO:0003918">
    <property type="term" value="F:DNA topoisomerase type II (double strand cut, ATP-hydrolyzing) activity"/>
    <property type="evidence" value="ECO:0007669"/>
    <property type="project" value="UniProtKB-EC"/>
</dbReference>
<gene>
    <name evidence="9" type="ORF">Rain11_2268</name>
</gene>
<dbReference type="SMART" id="SM00434">
    <property type="entry name" value="TOP4c"/>
    <property type="match status" value="1"/>
</dbReference>
<sequence length="832" mass="94415">MTKELVPVSDLFENWFLDYASYVILERAVPAIEDGLKPVQRRILHAMYQIDDSRYNKVANIIGQAMQYHPHGDAAISEAMIGLGQKDLLIDTQGNWGDIRTGDSAAASRYIEARLTKFALEVAFNPAITEWQYSYDGRKKEPITLPMKFPLLLAQGVEGIAVGLSTKILPHNFCELIEASIDILKGKNTQILPDFPTGGIIDVSDYKSGARGGKVRIRAKIEKIDNKTIVIREIPFGTTTTSLIESVLKAVEQGKIKIKNIVDNTAKEVEILITLPQGVEPEITIDALYAFTDCEVSVSPNACVIVDKKPVFTSVDEILRISTLNTKELLRKELELQKNALQEKILALSLEKIFIEQKIYRKIEEAETWEAILQTIRTHIEPFTKNFFRNITDEDISRLTEIKIKRISKYDSQKAEQELQKLQIDLEETENNLVNLNEYAILYFKNLLKKYGKGRERKTTIATFGTIQATQVVANNTKLYVNRSDGFIGYGLKKDEFVCDCADIDDIIVFRADGKFLVTKIAEKTFVGKDIIHVAVFNKNDNRMTYNMAYRDGLAGNTYVKRFQIGGITRDKEYDLTKGEVKSKVLYFSANPNGEAEKIRITLSANCKAKNKVFEYDFATLDIKGRSSMGNILTKYPIKKIEKISEGVSTLGKLQIWYDTLTGELNTQSKGVLLGGFEGEDKILVIYKEGSYEIKNYDLRRFDPLQVALVEKFNPEKVLSCIYFSGEHQQYFVKRFRIETSTQDKIFSFINEHPNSKMLLISTDLHPQIKIKYQKAGEKTWSEFVYDLDILAEIKGWKAVGNKLPIQQFKEITLLQSPTSNTMQENGVGLFG</sequence>
<dbReference type="Gene3D" id="1.10.268.10">
    <property type="entry name" value="Topoisomerase, domain 3"/>
    <property type="match status" value="1"/>
</dbReference>
<dbReference type="NCBIfam" id="NF007209">
    <property type="entry name" value="PRK09631.1"/>
    <property type="match status" value="1"/>
</dbReference>
<evidence type="ECO:0000256" key="7">
    <source>
        <dbReference type="SAM" id="Coils"/>
    </source>
</evidence>
<dbReference type="InterPro" id="IPR013758">
    <property type="entry name" value="Topo_IIA_A/C_ab"/>
</dbReference>
<evidence type="ECO:0000256" key="3">
    <source>
        <dbReference type="ARBA" id="ARBA00023029"/>
    </source>
</evidence>
<dbReference type="EMBL" id="NKXO01000042">
    <property type="protein sequence ID" value="PKQ66739.1"/>
    <property type="molecule type" value="Genomic_DNA"/>
</dbReference>
<feature type="coiled-coil region" evidence="7">
    <location>
        <begin position="412"/>
        <end position="439"/>
    </location>
</feature>
<evidence type="ECO:0000256" key="1">
    <source>
        <dbReference type="ARBA" id="ARBA00000185"/>
    </source>
</evidence>
<comment type="similarity">
    <text evidence="2">Belongs to the type II topoisomerase GyrA/ParC subunit family.</text>
</comment>
<dbReference type="InterPro" id="IPR013760">
    <property type="entry name" value="Topo_IIA-like_dom_sf"/>
</dbReference>
<evidence type="ECO:0000313" key="10">
    <source>
        <dbReference type="Proteomes" id="UP000233387"/>
    </source>
</evidence>
<organism evidence="9 10">
    <name type="scientific">Raineya orbicola</name>
    <dbReference type="NCBI Taxonomy" id="2016530"/>
    <lineage>
        <taxon>Bacteria</taxon>
        <taxon>Pseudomonadati</taxon>
        <taxon>Bacteroidota</taxon>
        <taxon>Cytophagia</taxon>
        <taxon>Cytophagales</taxon>
        <taxon>Raineyaceae</taxon>
        <taxon>Raineya</taxon>
    </lineage>
</organism>
<dbReference type="InterPro" id="IPR013757">
    <property type="entry name" value="Topo_IIA_A_a_sf"/>
</dbReference>
<dbReference type="GO" id="GO:0005524">
    <property type="term" value="F:ATP binding"/>
    <property type="evidence" value="ECO:0007669"/>
    <property type="project" value="InterPro"/>
</dbReference>
<dbReference type="InterPro" id="IPR002205">
    <property type="entry name" value="Topo_IIA_dom_A"/>
</dbReference>
<dbReference type="RefSeq" id="WP_101359530.1">
    <property type="nucleotide sequence ID" value="NZ_NKXO01000042.1"/>
</dbReference>
<proteinExistence type="inferred from homology"/>
<dbReference type="PROSITE" id="PS52040">
    <property type="entry name" value="TOPO_IIA"/>
    <property type="match status" value="1"/>
</dbReference>
<feature type="active site" description="O-(5'-phospho-DNA)-tyrosine intermediate" evidence="6">
    <location>
        <position position="110"/>
    </location>
</feature>
<dbReference type="AlphaFoldDB" id="A0A2N3I8X3"/>
<dbReference type="GO" id="GO:0009330">
    <property type="term" value="C:DNA topoisomerase type II (double strand cut, ATP-hydrolyzing) complex"/>
    <property type="evidence" value="ECO:0007669"/>
    <property type="project" value="TreeGrafter"/>
</dbReference>
<evidence type="ECO:0000256" key="5">
    <source>
        <dbReference type="ARBA" id="ARBA00023235"/>
    </source>
</evidence>
<dbReference type="Proteomes" id="UP000233387">
    <property type="component" value="Unassembled WGS sequence"/>
</dbReference>
<evidence type="ECO:0000313" key="9">
    <source>
        <dbReference type="EMBL" id="PKQ66739.1"/>
    </source>
</evidence>
<keyword evidence="5 6" id="KW-0413">Isomerase</keyword>
<feature type="domain" description="Topo IIA-type catalytic" evidence="8">
    <location>
        <begin position="29"/>
        <end position="447"/>
    </location>
</feature>
<keyword evidence="3 6" id="KW-0799">Topoisomerase</keyword>
<dbReference type="Gene3D" id="3.90.199.10">
    <property type="entry name" value="Topoisomerase II, domain 5"/>
    <property type="match status" value="1"/>
</dbReference>
<comment type="catalytic activity">
    <reaction evidence="1 6">
        <text>ATP-dependent breakage, passage and rejoining of double-stranded DNA.</text>
        <dbReference type="EC" id="5.6.2.2"/>
    </reaction>
</comment>
<keyword evidence="10" id="KW-1185">Reference proteome</keyword>
<dbReference type="OrthoDB" id="9806486at2"/>
<dbReference type="PANTHER" id="PTHR43493:SF5">
    <property type="entry name" value="DNA GYRASE SUBUNIT A, CHLOROPLASTIC_MITOCHONDRIAL"/>
    <property type="match status" value="1"/>
</dbReference>
<dbReference type="SUPFAM" id="SSF56719">
    <property type="entry name" value="Type II DNA topoisomerase"/>
    <property type="match status" value="1"/>
</dbReference>
<dbReference type="Gene3D" id="3.30.1360.40">
    <property type="match status" value="1"/>
</dbReference>
<protein>
    <submittedName>
        <fullName evidence="9">Type IIA topoisomerase (DNA gyrase/topo II topoisomerase IV)</fullName>
    </submittedName>
</protein>
<dbReference type="GO" id="GO:0006265">
    <property type="term" value="P:DNA topological change"/>
    <property type="evidence" value="ECO:0007669"/>
    <property type="project" value="UniProtKB-UniRule"/>
</dbReference>
<dbReference type="InterPro" id="IPR050220">
    <property type="entry name" value="Type_II_DNA_Topoisomerases"/>
</dbReference>